<accession>A0A117LZZ1</accession>
<evidence type="ECO:0000313" key="5">
    <source>
        <dbReference type="EMBL" id="KUK76797.1"/>
    </source>
</evidence>
<keyword evidence="2" id="KW-0238">DNA-binding</keyword>
<dbReference type="SUPFAM" id="SSF46689">
    <property type="entry name" value="Homeodomain-like"/>
    <property type="match status" value="2"/>
</dbReference>
<dbReference type="InterPro" id="IPR018060">
    <property type="entry name" value="HTH_AraC"/>
</dbReference>
<keyword evidence="1" id="KW-0805">Transcription regulation</keyword>
<dbReference type="PANTHER" id="PTHR43280:SF2">
    <property type="entry name" value="HTH-TYPE TRANSCRIPTIONAL REGULATOR EXSA"/>
    <property type="match status" value="1"/>
</dbReference>
<evidence type="ECO:0000313" key="6">
    <source>
        <dbReference type="Proteomes" id="UP000053860"/>
    </source>
</evidence>
<feature type="domain" description="HTH araC/xylS-type" evidence="4">
    <location>
        <begin position="1"/>
        <end position="100"/>
    </location>
</feature>
<sequence length="107" mass="12673">MSILHVIYDHLNNEDLSIDFIAKEITISKIQLYRKLKQITGKTPTEFIRSVRLEHAARLLKTTHKTVKEIMYSSGFSNKAYFYREFQKKYNKTPGEYRGIENQKVTK</sequence>
<evidence type="ECO:0000259" key="4">
    <source>
        <dbReference type="PROSITE" id="PS01124"/>
    </source>
</evidence>
<dbReference type="AlphaFoldDB" id="A0A117LZZ1"/>
<dbReference type="Pfam" id="PF12833">
    <property type="entry name" value="HTH_18"/>
    <property type="match status" value="1"/>
</dbReference>
<evidence type="ECO:0000256" key="1">
    <source>
        <dbReference type="ARBA" id="ARBA00023015"/>
    </source>
</evidence>
<keyword evidence="3" id="KW-0804">Transcription</keyword>
<dbReference type="PRINTS" id="PR00032">
    <property type="entry name" value="HTHARAC"/>
</dbReference>
<dbReference type="GO" id="GO:0003700">
    <property type="term" value="F:DNA-binding transcription factor activity"/>
    <property type="evidence" value="ECO:0007669"/>
    <property type="project" value="InterPro"/>
</dbReference>
<dbReference type="InterPro" id="IPR020449">
    <property type="entry name" value="Tscrpt_reg_AraC-type_HTH"/>
</dbReference>
<name>A0A117LZZ1_9BACT</name>
<dbReference type="PANTHER" id="PTHR43280">
    <property type="entry name" value="ARAC-FAMILY TRANSCRIPTIONAL REGULATOR"/>
    <property type="match status" value="1"/>
</dbReference>
<evidence type="ECO:0000256" key="2">
    <source>
        <dbReference type="ARBA" id="ARBA00023125"/>
    </source>
</evidence>
<dbReference type="Gene3D" id="1.10.10.60">
    <property type="entry name" value="Homeodomain-like"/>
    <property type="match status" value="2"/>
</dbReference>
<dbReference type="PROSITE" id="PS01124">
    <property type="entry name" value="HTH_ARAC_FAMILY_2"/>
    <property type="match status" value="1"/>
</dbReference>
<gene>
    <name evidence="5" type="ORF">XD92_1055</name>
</gene>
<comment type="caution">
    <text evidence="5">The sequence shown here is derived from an EMBL/GenBank/DDBJ whole genome shotgun (WGS) entry which is preliminary data.</text>
</comment>
<dbReference type="EMBL" id="LGGN01000201">
    <property type="protein sequence ID" value="KUK76797.1"/>
    <property type="molecule type" value="Genomic_DNA"/>
</dbReference>
<protein>
    <recommendedName>
        <fullName evidence="4">HTH araC/xylS-type domain-containing protein</fullName>
    </recommendedName>
</protein>
<dbReference type="InterPro" id="IPR009057">
    <property type="entry name" value="Homeodomain-like_sf"/>
</dbReference>
<organism evidence="5 6">
    <name type="scientific">Proteiniphilum acetatigenes</name>
    <dbReference type="NCBI Taxonomy" id="294710"/>
    <lineage>
        <taxon>Bacteria</taxon>
        <taxon>Pseudomonadati</taxon>
        <taxon>Bacteroidota</taxon>
        <taxon>Bacteroidia</taxon>
        <taxon>Bacteroidales</taxon>
        <taxon>Dysgonomonadaceae</taxon>
        <taxon>Proteiniphilum</taxon>
    </lineage>
</organism>
<dbReference type="Proteomes" id="UP000053860">
    <property type="component" value="Unassembled WGS sequence"/>
</dbReference>
<dbReference type="GO" id="GO:0043565">
    <property type="term" value="F:sequence-specific DNA binding"/>
    <property type="evidence" value="ECO:0007669"/>
    <property type="project" value="InterPro"/>
</dbReference>
<evidence type="ECO:0000256" key="3">
    <source>
        <dbReference type="ARBA" id="ARBA00023163"/>
    </source>
</evidence>
<reference evidence="6" key="1">
    <citation type="journal article" date="2015" name="MBio">
        <title>Genome-Resolved Metagenomic Analysis Reveals Roles for Candidate Phyla and Other Microbial Community Members in Biogeochemical Transformations in Oil Reservoirs.</title>
        <authorList>
            <person name="Hu P."/>
            <person name="Tom L."/>
            <person name="Singh A."/>
            <person name="Thomas B.C."/>
            <person name="Baker B.J."/>
            <person name="Piceno Y.M."/>
            <person name="Andersen G.L."/>
            <person name="Banfield J.F."/>
        </authorList>
    </citation>
    <scope>NUCLEOTIDE SEQUENCE [LARGE SCALE GENOMIC DNA]</scope>
</reference>
<dbReference type="SMART" id="SM00342">
    <property type="entry name" value="HTH_ARAC"/>
    <property type="match status" value="1"/>
</dbReference>
<proteinExistence type="predicted"/>